<dbReference type="EMBL" id="ML976667">
    <property type="protein sequence ID" value="KAF1976282.1"/>
    <property type="molecule type" value="Genomic_DNA"/>
</dbReference>
<sequence length="428" mass="48686">MGKQEPFNWFRSTYARYRQDVEHIAGWLAQASRSRDYKLKQVSRAGKKTKNKGKTASNNSEKKYVIKREVPIWLQFIGSSATSNAPRHSTLTALEHAYNILRPCIDADLELATTVLRKSLPGPNTETVTKLDNEDEDIACELPKVPKVVFDEDEVEREEELLLAMHMYIQDFEAVRQEAYLAVAATFTNAAIGLAEFLEGEFDASVIRPAKYTRSLQDAGNRQPVVYSFFGFLLEHVKPKAPTVSSFWSVHEGLAFFFDESNETNPYRALPDPHPAKLKRLSPTSRRAFEFAQLNSVFATFTKNMPDMWKLAFSGVASVIGNSEQKYQAWAVLAVQLHLDSAEILGKVDCQRASTELNNSLSHVDEQLSLMFNREDMFVPSYSTQREALSSVRDTLLECKRWILRDGLNEQYQELKQNGYITHHGILE</sequence>
<dbReference type="OrthoDB" id="5238236at2759"/>
<name>A0A6A5VKN5_9PLEO</name>
<keyword evidence="3" id="KW-1185">Reference proteome</keyword>
<dbReference type="Proteomes" id="UP000800036">
    <property type="component" value="Unassembled WGS sequence"/>
</dbReference>
<organism evidence="2 3">
    <name type="scientific">Bimuria novae-zelandiae CBS 107.79</name>
    <dbReference type="NCBI Taxonomy" id="1447943"/>
    <lineage>
        <taxon>Eukaryota</taxon>
        <taxon>Fungi</taxon>
        <taxon>Dikarya</taxon>
        <taxon>Ascomycota</taxon>
        <taxon>Pezizomycotina</taxon>
        <taxon>Dothideomycetes</taxon>
        <taxon>Pleosporomycetidae</taxon>
        <taxon>Pleosporales</taxon>
        <taxon>Massarineae</taxon>
        <taxon>Didymosphaeriaceae</taxon>
        <taxon>Bimuria</taxon>
    </lineage>
</organism>
<dbReference type="AlphaFoldDB" id="A0A6A5VKN5"/>
<reference evidence="2" key="1">
    <citation type="journal article" date="2020" name="Stud. Mycol.">
        <title>101 Dothideomycetes genomes: a test case for predicting lifestyles and emergence of pathogens.</title>
        <authorList>
            <person name="Haridas S."/>
            <person name="Albert R."/>
            <person name="Binder M."/>
            <person name="Bloem J."/>
            <person name="Labutti K."/>
            <person name="Salamov A."/>
            <person name="Andreopoulos B."/>
            <person name="Baker S."/>
            <person name="Barry K."/>
            <person name="Bills G."/>
            <person name="Bluhm B."/>
            <person name="Cannon C."/>
            <person name="Castanera R."/>
            <person name="Culley D."/>
            <person name="Daum C."/>
            <person name="Ezra D."/>
            <person name="Gonzalez J."/>
            <person name="Henrissat B."/>
            <person name="Kuo A."/>
            <person name="Liang C."/>
            <person name="Lipzen A."/>
            <person name="Lutzoni F."/>
            <person name="Magnuson J."/>
            <person name="Mondo S."/>
            <person name="Nolan M."/>
            <person name="Ohm R."/>
            <person name="Pangilinan J."/>
            <person name="Park H.-J."/>
            <person name="Ramirez L."/>
            <person name="Alfaro M."/>
            <person name="Sun H."/>
            <person name="Tritt A."/>
            <person name="Yoshinaga Y."/>
            <person name="Zwiers L.-H."/>
            <person name="Turgeon B."/>
            <person name="Goodwin S."/>
            <person name="Spatafora J."/>
            <person name="Crous P."/>
            <person name="Grigoriev I."/>
        </authorList>
    </citation>
    <scope>NUCLEOTIDE SEQUENCE</scope>
    <source>
        <strain evidence="2">CBS 107.79</strain>
    </source>
</reference>
<proteinExistence type="predicted"/>
<accession>A0A6A5VKN5</accession>
<evidence type="ECO:0000256" key="1">
    <source>
        <dbReference type="SAM" id="MobiDB-lite"/>
    </source>
</evidence>
<evidence type="ECO:0000313" key="3">
    <source>
        <dbReference type="Proteomes" id="UP000800036"/>
    </source>
</evidence>
<evidence type="ECO:0000313" key="2">
    <source>
        <dbReference type="EMBL" id="KAF1976282.1"/>
    </source>
</evidence>
<gene>
    <name evidence="2" type="ORF">BU23DRAFT_629956</name>
</gene>
<protein>
    <submittedName>
        <fullName evidence="2">Uncharacterized protein</fullName>
    </submittedName>
</protein>
<feature type="region of interest" description="Disordered" evidence="1">
    <location>
        <begin position="39"/>
        <end position="60"/>
    </location>
</feature>